<evidence type="ECO:0000313" key="4">
    <source>
        <dbReference type="Proteomes" id="UP001497516"/>
    </source>
</evidence>
<gene>
    <name evidence="3" type="ORF">LTRI10_LOCUS34290</name>
</gene>
<sequence length="94" mass="10616">MNVAIAGVIFLPRSAGALLFVSEASIATIDTTTTQPSSPEVYSTPRQLNFQPPQWSKSSRTYLFAWEKEEHDITQTQDFHKSQITKSMRFGHLN</sequence>
<dbReference type="EMBL" id="OZ034819">
    <property type="protein sequence ID" value="CAL1393736.1"/>
    <property type="molecule type" value="Genomic_DNA"/>
</dbReference>
<reference evidence="3 4" key="1">
    <citation type="submission" date="2024-04" db="EMBL/GenBank/DDBJ databases">
        <authorList>
            <person name="Fracassetti M."/>
        </authorList>
    </citation>
    <scope>NUCLEOTIDE SEQUENCE [LARGE SCALE GENOMIC DNA]</scope>
</reference>
<evidence type="ECO:0008006" key="5">
    <source>
        <dbReference type="Google" id="ProtNLM"/>
    </source>
</evidence>
<organism evidence="3 4">
    <name type="scientific">Linum trigynum</name>
    <dbReference type="NCBI Taxonomy" id="586398"/>
    <lineage>
        <taxon>Eukaryota</taxon>
        <taxon>Viridiplantae</taxon>
        <taxon>Streptophyta</taxon>
        <taxon>Embryophyta</taxon>
        <taxon>Tracheophyta</taxon>
        <taxon>Spermatophyta</taxon>
        <taxon>Magnoliopsida</taxon>
        <taxon>eudicotyledons</taxon>
        <taxon>Gunneridae</taxon>
        <taxon>Pentapetalae</taxon>
        <taxon>rosids</taxon>
        <taxon>fabids</taxon>
        <taxon>Malpighiales</taxon>
        <taxon>Linaceae</taxon>
        <taxon>Linum</taxon>
    </lineage>
</organism>
<feature type="region of interest" description="Disordered" evidence="1">
    <location>
        <begin position="32"/>
        <end position="53"/>
    </location>
</feature>
<dbReference type="Proteomes" id="UP001497516">
    <property type="component" value="Chromosome 6"/>
</dbReference>
<evidence type="ECO:0000256" key="2">
    <source>
        <dbReference type="SAM" id="SignalP"/>
    </source>
</evidence>
<proteinExistence type="predicted"/>
<keyword evidence="4" id="KW-1185">Reference proteome</keyword>
<evidence type="ECO:0000313" key="3">
    <source>
        <dbReference type="EMBL" id="CAL1393736.1"/>
    </source>
</evidence>
<name>A0AAV2F693_9ROSI</name>
<protein>
    <recommendedName>
        <fullName evidence="5">Secreted protein</fullName>
    </recommendedName>
</protein>
<accession>A0AAV2F693</accession>
<feature type="signal peptide" evidence="2">
    <location>
        <begin position="1"/>
        <end position="17"/>
    </location>
</feature>
<dbReference type="AlphaFoldDB" id="A0AAV2F693"/>
<keyword evidence="2" id="KW-0732">Signal</keyword>
<evidence type="ECO:0000256" key="1">
    <source>
        <dbReference type="SAM" id="MobiDB-lite"/>
    </source>
</evidence>
<feature type="chain" id="PRO_5043841930" description="Secreted protein" evidence="2">
    <location>
        <begin position="18"/>
        <end position="94"/>
    </location>
</feature>